<dbReference type="Proteomes" id="UP000094067">
    <property type="component" value="Unassembled WGS sequence"/>
</dbReference>
<dbReference type="RefSeq" id="WP_207647573.1">
    <property type="nucleotide sequence ID" value="NZ_DAWDRA010000082.1"/>
</dbReference>
<reference evidence="2 3" key="1">
    <citation type="submission" date="2016-07" db="EMBL/GenBank/DDBJ databases">
        <title>Characterization of isolates of Eisenbergiella tayi derived from blood cultures, using whole genome sequencing.</title>
        <authorList>
            <person name="Burdz T."/>
            <person name="Wiebe D."/>
            <person name="Huynh C."/>
            <person name="Bernard K."/>
        </authorList>
    </citation>
    <scope>NUCLEOTIDE SEQUENCE [LARGE SCALE GENOMIC DNA]</scope>
    <source>
        <strain evidence="2 3">NML 110608</strain>
    </source>
</reference>
<proteinExistence type="predicted"/>
<comment type="caution">
    <text evidence="2">The sequence shown here is derived from an EMBL/GenBank/DDBJ whole genome shotgun (WGS) entry which is preliminary data.</text>
</comment>
<dbReference type="AlphaFoldDB" id="A0A1E3A4A3"/>
<gene>
    <name evidence="2" type="ORF">BEI61_04400</name>
</gene>
<dbReference type="EMBL" id="MCGH01000003">
    <property type="protein sequence ID" value="ODM03602.1"/>
    <property type="molecule type" value="Genomic_DNA"/>
</dbReference>
<sequence>MKKSLTTALVLTVIMAFMELTGVPAALLPDINIADINPIYFTLMTNFLFAFFLCWLWRNFVNSSWHFGLELNGICGGLKKYGLPAAAATAAVTVTLITGLWPLNNTPSALRVIIEGIVYYIGVGIIEELYLRGLLQNIIEKLLKSNRNAALYAVLCTSAYPEINIPS</sequence>
<protein>
    <submittedName>
        <fullName evidence="2">Uncharacterized protein</fullName>
    </submittedName>
</protein>
<name>A0A1E3A4A3_9FIRM</name>
<organism evidence="2 3">
    <name type="scientific">Eisenbergiella tayi</name>
    <dbReference type="NCBI Taxonomy" id="1432052"/>
    <lineage>
        <taxon>Bacteria</taxon>
        <taxon>Bacillati</taxon>
        <taxon>Bacillota</taxon>
        <taxon>Clostridia</taxon>
        <taxon>Lachnospirales</taxon>
        <taxon>Lachnospiraceae</taxon>
        <taxon>Eisenbergiella</taxon>
    </lineage>
</organism>
<keyword evidence="1" id="KW-1133">Transmembrane helix</keyword>
<evidence type="ECO:0000313" key="3">
    <source>
        <dbReference type="Proteomes" id="UP000094067"/>
    </source>
</evidence>
<keyword evidence="1" id="KW-0472">Membrane</keyword>
<feature type="transmembrane region" description="Helical" evidence="1">
    <location>
        <begin position="81"/>
        <end position="103"/>
    </location>
</feature>
<feature type="transmembrane region" description="Helical" evidence="1">
    <location>
        <begin position="109"/>
        <end position="131"/>
    </location>
</feature>
<keyword evidence="1" id="KW-0812">Transmembrane</keyword>
<feature type="transmembrane region" description="Helical" evidence="1">
    <location>
        <begin position="39"/>
        <end position="60"/>
    </location>
</feature>
<evidence type="ECO:0000256" key="1">
    <source>
        <dbReference type="SAM" id="Phobius"/>
    </source>
</evidence>
<accession>A0A1E3A4A3</accession>
<evidence type="ECO:0000313" key="2">
    <source>
        <dbReference type="EMBL" id="ODM03602.1"/>
    </source>
</evidence>
<dbReference type="PATRIC" id="fig|1432052.4.peg.4885"/>